<evidence type="ECO:0000256" key="2">
    <source>
        <dbReference type="ARBA" id="ARBA00022679"/>
    </source>
</evidence>
<dbReference type="SUPFAM" id="SSF51161">
    <property type="entry name" value="Trimeric LpxA-like enzymes"/>
    <property type="match status" value="1"/>
</dbReference>
<sequence length="142" mass="15937">MKFSRIKKLFFLHLQHLPMKSRGWRPMVCKLGGVKIIDYKNTFIGEEVLFDTNYPQDIIIEKGVRLTVGVKIVTHFMNPTTGSYDRGKVHICKGAYLGMCTMVVKPVTIGENAIIGAGSVVTKDIPANEVWAGNPARFIKKR</sequence>
<dbReference type="Gene3D" id="2.160.10.10">
    <property type="entry name" value="Hexapeptide repeat proteins"/>
    <property type="match status" value="1"/>
</dbReference>
<evidence type="ECO:0000313" key="6">
    <source>
        <dbReference type="Proteomes" id="UP000283850"/>
    </source>
</evidence>
<dbReference type="AlphaFoldDB" id="A0A412YDG1"/>
<name>A0A412YDG1_9BACE</name>
<protein>
    <submittedName>
        <fullName evidence="5">Acyltransferase</fullName>
    </submittedName>
</protein>
<dbReference type="InterPro" id="IPR018357">
    <property type="entry name" value="Hexapep_transf_CS"/>
</dbReference>
<dbReference type="CDD" id="cd04647">
    <property type="entry name" value="LbH_MAT_like"/>
    <property type="match status" value="1"/>
</dbReference>
<accession>A0A412YDG1</accession>
<dbReference type="InterPro" id="IPR011004">
    <property type="entry name" value="Trimer_LpxA-like_sf"/>
</dbReference>
<dbReference type="GO" id="GO:0008374">
    <property type="term" value="F:O-acyltransferase activity"/>
    <property type="evidence" value="ECO:0007669"/>
    <property type="project" value="TreeGrafter"/>
</dbReference>
<evidence type="ECO:0000256" key="3">
    <source>
        <dbReference type="ARBA" id="ARBA00022737"/>
    </source>
</evidence>
<dbReference type="Proteomes" id="UP000283850">
    <property type="component" value="Unassembled WGS sequence"/>
</dbReference>
<evidence type="ECO:0000256" key="4">
    <source>
        <dbReference type="ARBA" id="ARBA00023315"/>
    </source>
</evidence>
<dbReference type="InterPro" id="IPR051159">
    <property type="entry name" value="Hexapeptide_acetyltransf"/>
</dbReference>
<keyword evidence="3" id="KW-0677">Repeat</keyword>
<dbReference type="PANTHER" id="PTHR23416">
    <property type="entry name" value="SIALIC ACID SYNTHASE-RELATED"/>
    <property type="match status" value="1"/>
</dbReference>
<proteinExistence type="inferred from homology"/>
<comment type="similarity">
    <text evidence="1">Belongs to the transferase hexapeptide repeat family.</text>
</comment>
<dbReference type="EMBL" id="QRZF01000004">
    <property type="protein sequence ID" value="RGV55344.1"/>
    <property type="molecule type" value="Genomic_DNA"/>
</dbReference>
<keyword evidence="4 5" id="KW-0012">Acyltransferase</keyword>
<comment type="caution">
    <text evidence="5">The sequence shown here is derived from an EMBL/GenBank/DDBJ whole genome shotgun (WGS) entry which is preliminary data.</text>
</comment>
<keyword evidence="2 5" id="KW-0808">Transferase</keyword>
<reference evidence="5 6" key="1">
    <citation type="submission" date="2018-08" db="EMBL/GenBank/DDBJ databases">
        <title>A genome reference for cultivated species of the human gut microbiota.</title>
        <authorList>
            <person name="Zou Y."/>
            <person name="Xue W."/>
            <person name="Luo G."/>
        </authorList>
    </citation>
    <scope>NUCLEOTIDE SEQUENCE [LARGE SCALE GENOMIC DNA]</scope>
    <source>
        <strain evidence="5 6">AF14-32</strain>
    </source>
</reference>
<evidence type="ECO:0000313" key="5">
    <source>
        <dbReference type="EMBL" id="RGV55344.1"/>
    </source>
</evidence>
<evidence type="ECO:0000256" key="1">
    <source>
        <dbReference type="ARBA" id="ARBA00007274"/>
    </source>
</evidence>
<gene>
    <name evidence="5" type="ORF">DWW10_07270</name>
</gene>
<dbReference type="PROSITE" id="PS00101">
    <property type="entry name" value="HEXAPEP_TRANSFERASES"/>
    <property type="match status" value="1"/>
</dbReference>
<organism evidence="5 6">
    <name type="scientific">Bacteroides intestinalis</name>
    <dbReference type="NCBI Taxonomy" id="329854"/>
    <lineage>
        <taxon>Bacteria</taxon>
        <taxon>Pseudomonadati</taxon>
        <taxon>Bacteroidota</taxon>
        <taxon>Bacteroidia</taxon>
        <taxon>Bacteroidales</taxon>
        <taxon>Bacteroidaceae</taxon>
        <taxon>Bacteroides</taxon>
    </lineage>
</organism>
<dbReference type="PANTHER" id="PTHR23416:SF23">
    <property type="entry name" value="ACETYLTRANSFERASE C18B11.09C-RELATED"/>
    <property type="match status" value="1"/>
</dbReference>
<dbReference type="Pfam" id="PF00132">
    <property type="entry name" value="Hexapep"/>
    <property type="match status" value="1"/>
</dbReference>
<dbReference type="InterPro" id="IPR001451">
    <property type="entry name" value="Hexapep"/>
</dbReference>